<dbReference type="AlphaFoldDB" id="A0A8J7YDK7"/>
<dbReference type="OrthoDB" id="297477at2157"/>
<dbReference type="InterPro" id="IPR037207">
    <property type="entry name" value="Nuop51_4Fe4S-bd_sf"/>
</dbReference>
<feature type="domain" description="NADH-ubiquinone oxidoreductase 51kDa subunit iron-sulphur binding" evidence="7">
    <location>
        <begin position="348"/>
        <end position="393"/>
    </location>
</feature>
<feature type="region of interest" description="Disordered" evidence="6">
    <location>
        <begin position="21"/>
        <end position="90"/>
    </location>
</feature>
<dbReference type="Pfam" id="PF10589">
    <property type="entry name" value="NADH_4Fe-4S"/>
    <property type="match status" value="1"/>
</dbReference>
<protein>
    <submittedName>
        <fullName evidence="8">NADH dehydrogenase FAD-containing subunit</fullName>
    </submittedName>
</protein>
<dbReference type="Gene3D" id="1.20.1440.230">
    <property type="entry name" value="NADH-ubiquinone oxidoreductase 51kDa subunit, iron-sulphur binding domain"/>
    <property type="match status" value="1"/>
</dbReference>
<keyword evidence="3" id="KW-0479">Metal-binding</keyword>
<comment type="caution">
    <text evidence="8">The sequence shown here is derived from an EMBL/GenBank/DDBJ whole genome shotgun (WGS) entry which is preliminary data.</text>
</comment>
<evidence type="ECO:0000313" key="8">
    <source>
        <dbReference type="EMBL" id="MBV0925984.1"/>
    </source>
</evidence>
<dbReference type="EMBL" id="JAHQXF010000003">
    <property type="protein sequence ID" value="MBV0925984.1"/>
    <property type="molecule type" value="Genomic_DNA"/>
</dbReference>
<dbReference type="GO" id="GO:0051539">
    <property type="term" value="F:4 iron, 4 sulfur cluster binding"/>
    <property type="evidence" value="ECO:0007669"/>
    <property type="project" value="UniProtKB-KW"/>
</dbReference>
<evidence type="ECO:0000256" key="6">
    <source>
        <dbReference type="SAM" id="MobiDB-lite"/>
    </source>
</evidence>
<accession>A0A8J7YDK7</accession>
<keyword evidence="2" id="KW-0004">4Fe-4S</keyword>
<dbReference type="RefSeq" id="WP_206674420.1">
    <property type="nucleotide sequence ID" value="NZ_JAHQXF010000003.1"/>
</dbReference>
<dbReference type="Gene3D" id="3.10.20.600">
    <property type="match status" value="1"/>
</dbReference>
<evidence type="ECO:0000256" key="2">
    <source>
        <dbReference type="ARBA" id="ARBA00022485"/>
    </source>
</evidence>
<evidence type="ECO:0000256" key="1">
    <source>
        <dbReference type="ARBA" id="ARBA00007523"/>
    </source>
</evidence>
<sequence length="447" mass="47343">MATRRGRTAFYTRCSPERIEEIIERAGESDGGPPGTPDAVAEHDPEATRLPVPEASGLSTGVRDVLGGCGWRRPASPSDHERAGGFPDTEPATVLEIGRQLRGRGWGDACHDELVADAWQTVRDADEETTLVVNGHGNDGDAVLLASAPFEVLDGVAAVARAADIDRVVVYASADDERPVETLRTAVDDHPNLQTPLDVVTGPADYRAAEPTMAVEAIEGNHRLEARLRPPDLEDVGVHGRPTLVHTPRTLANLSVALRRKSPPASRVLTLTGDVAAPATIELPESGTISEALSAVSVEGTVKAACVGGRFGGLTRDLDVAVDPHSLSQAELGTDGTIKVLSADRCIVGFVGRLARFASEENCGRCVPCREGTTQLTDLLRDVYDGEYAPDRIAELVRVMETSSICAFGVQAARPARTAIDVFEAEFRAHADGRCPAGSCDNAIEVS</sequence>
<evidence type="ECO:0000313" key="9">
    <source>
        <dbReference type="Proteomes" id="UP000766550"/>
    </source>
</evidence>
<evidence type="ECO:0000256" key="5">
    <source>
        <dbReference type="ARBA" id="ARBA00023014"/>
    </source>
</evidence>
<dbReference type="InterPro" id="IPR011538">
    <property type="entry name" value="Nuo51_FMN-bd"/>
</dbReference>
<dbReference type="Pfam" id="PF01512">
    <property type="entry name" value="Complex1_51K"/>
    <property type="match status" value="1"/>
</dbReference>
<evidence type="ECO:0000256" key="3">
    <source>
        <dbReference type="ARBA" id="ARBA00022723"/>
    </source>
</evidence>
<dbReference type="InterPro" id="IPR037225">
    <property type="entry name" value="Nuo51_FMN-bd_sf"/>
</dbReference>
<dbReference type="Proteomes" id="UP000766550">
    <property type="component" value="Unassembled WGS sequence"/>
</dbReference>
<reference evidence="8 9" key="1">
    <citation type="submission" date="2021-06" db="EMBL/GenBank/DDBJ databases">
        <title>New haloarchaea isolates fom saline soil.</title>
        <authorList>
            <person name="Duran-Viseras A."/>
            <person name="Sanchez-Porro C.S."/>
            <person name="Ventosa A."/>
        </authorList>
    </citation>
    <scope>NUCLEOTIDE SEQUENCE [LARGE SCALE GENOMIC DNA]</scope>
    <source>
        <strain evidence="8 9">JCM 183640</strain>
    </source>
</reference>
<dbReference type="PANTHER" id="PTHR43578">
    <property type="entry name" value="NADH-QUINONE OXIDOREDUCTASE SUBUNIT F"/>
    <property type="match status" value="1"/>
</dbReference>
<dbReference type="PANTHER" id="PTHR43578:SF3">
    <property type="entry name" value="NADH-QUINONE OXIDOREDUCTASE SUBUNIT F"/>
    <property type="match status" value="1"/>
</dbReference>
<proteinExistence type="inferred from homology"/>
<dbReference type="SMART" id="SM00928">
    <property type="entry name" value="NADH_4Fe-4S"/>
    <property type="match status" value="1"/>
</dbReference>
<comment type="similarity">
    <text evidence="1">Belongs to the complex I 51 kDa subunit family.</text>
</comment>
<dbReference type="GO" id="GO:0046872">
    <property type="term" value="F:metal ion binding"/>
    <property type="evidence" value="ECO:0007669"/>
    <property type="project" value="UniProtKB-KW"/>
</dbReference>
<organism evidence="8 9">
    <name type="scientific">Haloarcula limicola</name>
    <dbReference type="NCBI Taxonomy" id="1429915"/>
    <lineage>
        <taxon>Archaea</taxon>
        <taxon>Methanobacteriati</taxon>
        <taxon>Methanobacteriota</taxon>
        <taxon>Stenosarchaea group</taxon>
        <taxon>Halobacteria</taxon>
        <taxon>Halobacteriales</taxon>
        <taxon>Haloarculaceae</taxon>
        <taxon>Haloarcula</taxon>
    </lineage>
</organism>
<evidence type="ECO:0000259" key="7">
    <source>
        <dbReference type="SMART" id="SM00928"/>
    </source>
</evidence>
<name>A0A8J7YDK7_9EURY</name>
<dbReference type="SUPFAM" id="SSF140490">
    <property type="entry name" value="Nqo1C-terminal domain-like"/>
    <property type="match status" value="1"/>
</dbReference>
<dbReference type="InterPro" id="IPR019575">
    <property type="entry name" value="Nuop51_4Fe4S-bd"/>
</dbReference>
<keyword evidence="4" id="KW-0408">Iron</keyword>
<dbReference type="SUPFAM" id="SSF142019">
    <property type="entry name" value="Nqo1 FMN-binding domain-like"/>
    <property type="match status" value="1"/>
</dbReference>
<keyword evidence="5" id="KW-0411">Iron-sulfur</keyword>
<dbReference type="Gene3D" id="3.40.50.11540">
    <property type="entry name" value="NADH-ubiquinone oxidoreductase 51kDa subunit"/>
    <property type="match status" value="1"/>
</dbReference>
<gene>
    <name evidence="8" type="ORF">KTS45_17410</name>
</gene>
<evidence type="ECO:0000256" key="4">
    <source>
        <dbReference type="ARBA" id="ARBA00023004"/>
    </source>
</evidence>
<keyword evidence="9" id="KW-1185">Reference proteome</keyword>